<dbReference type="OrthoDB" id="5295974at2"/>
<dbReference type="RefSeq" id="WP_057657515.1">
    <property type="nucleotide sequence ID" value="NZ_LDJL01000004.1"/>
</dbReference>
<dbReference type="PIRSF" id="PIRSF015283">
    <property type="entry name" value="Regulatory_RpfE"/>
    <property type="match status" value="1"/>
</dbReference>
<dbReference type="STRING" id="344882.ABB29_05115"/>
<evidence type="ECO:0000313" key="1">
    <source>
        <dbReference type="EMBL" id="KRG71182.1"/>
    </source>
</evidence>
<comment type="caution">
    <text evidence="1">The sequence shown here is derived from an EMBL/GenBank/DDBJ whole genome shotgun (WGS) entry which is preliminary data.</text>
</comment>
<proteinExistence type="predicted"/>
<dbReference type="InterPro" id="IPR016631">
    <property type="entry name" value="Regulatory_RpfE"/>
</dbReference>
<accession>A0A0R0CYG6</accession>
<organism evidence="1 2">
    <name type="scientific">Pseudoxanthomonas dokdonensis</name>
    <dbReference type="NCBI Taxonomy" id="344882"/>
    <lineage>
        <taxon>Bacteria</taxon>
        <taxon>Pseudomonadati</taxon>
        <taxon>Pseudomonadota</taxon>
        <taxon>Gammaproteobacteria</taxon>
        <taxon>Lysobacterales</taxon>
        <taxon>Lysobacteraceae</taxon>
        <taxon>Pseudoxanthomonas</taxon>
    </lineage>
</organism>
<protein>
    <submittedName>
        <fullName evidence="1">Phosphoglycerate mutase</fullName>
    </submittedName>
</protein>
<gene>
    <name evidence="1" type="ORF">ABB29_05115</name>
</gene>
<dbReference type="EMBL" id="LDJL01000004">
    <property type="protein sequence ID" value="KRG71182.1"/>
    <property type="molecule type" value="Genomic_DNA"/>
</dbReference>
<keyword evidence="2" id="KW-1185">Reference proteome</keyword>
<evidence type="ECO:0000313" key="2">
    <source>
        <dbReference type="Proteomes" id="UP000052052"/>
    </source>
</evidence>
<reference evidence="1 2" key="1">
    <citation type="submission" date="2015-05" db="EMBL/GenBank/DDBJ databases">
        <title>Genome sequencing and analysis of members of genus Stenotrophomonas.</title>
        <authorList>
            <person name="Patil P.P."/>
            <person name="Midha S."/>
            <person name="Patil P.B."/>
        </authorList>
    </citation>
    <scope>NUCLEOTIDE SEQUENCE [LARGE SCALE GENOMIC DNA]</scope>
    <source>
        <strain evidence="1 2">DSM 21858</strain>
    </source>
</reference>
<dbReference type="Proteomes" id="UP000052052">
    <property type="component" value="Unassembled WGS sequence"/>
</dbReference>
<name>A0A0R0CYG6_9GAMM</name>
<sequence length="316" mass="34627">MASATLLLPAQSRLSGQGLPADIGKVLARADIDQREAGEQAQLRRHFSVPASHWPVAALTRQQDAGDAAGASWLRADPARIVPDMSGARMMAYGASLELDADDANQLLPALRPLFGDAGLILDAPHPARWYLRLPAGSPVPVFAPIDQVLGDDLFEHLPEGAQGARWRALLTEAQIVLHNHPHNARRLEAGKQPINSLWFWGGGVLPEQVTTTYRQVRSNDVLLQALAAAAGLDRGNDPVQQLQSLVDVRQLRQLQVLCDDALRPLLQALHKGELQQLDLDFEDGVLLQLRAAQRWRFWRKPLSRLDLAPAAPTRA</sequence>
<dbReference type="PATRIC" id="fig|344882.3.peg.2356"/>
<dbReference type="AlphaFoldDB" id="A0A0R0CYG6"/>